<gene>
    <name evidence="2" type="ORF">UCDDA912_g07181</name>
</gene>
<proteinExistence type="predicted"/>
<dbReference type="Proteomes" id="UP000034680">
    <property type="component" value="Unassembled WGS sequence"/>
</dbReference>
<dbReference type="AlphaFoldDB" id="A0A0G2FFE2"/>
<feature type="region of interest" description="Disordered" evidence="1">
    <location>
        <begin position="1"/>
        <end position="190"/>
    </location>
</feature>
<feature type="compositionally biased region" description="Polar residues" evidence="1">
    <location>
        <begin position="1"/>
        <end position="10"/>
    </location>
</feature>
<reference evidence="2 3" key="1">
    <citation type="submission" date="2015-05" db="EMBL/GenBank/DDBJ databases">
        <title>Distinctive expansion of gene families associated with plant cell wall degradation and secondary metabolism in the genomes of grapevine trunk pathogens.</title>
        <authorList>
            <person name="Lawrence D.P."/>
            <person name="Travadon R."/>
            <person name="Rolshausen P.E."/>
            <person name="Baumgartner K."/>
        </authorList>
    </citation>
    <scope>NUCLEOTIDE SEQUENCE [LARGE SCALE GENOMIC DNA]</scope>
    <source>
        <strain evidence="2">DA912</strain>
    </source>
</reference>
<feature type="compositionally biased region" description="Polar residues" evidence="1">
    <location>
        <begin position="174"/>
        <end position="183"/>
    </location>
</feature>
<reference evidence="2 3" key="2">
    <citation type="submission" date="2015-05" db="EMBL/GenBank/DDBJ databases">
        <authorList>
            <person name="Morales-Cruz A."/>
            <person name="Amrine K.C."/>
            <person name="Cantu D."/>
        </authorList>
    </citation>
    <scope>NUCLEOTIDE SEQUENCE [LARGE SCALE GENOMIC DNA]</scope>
    <source>
        <strain evidence="2">DA912</strain>
    </source>
</reference>
<protein>
    <submittedName>
        <fullName evidence="2">Uncharacterized protein</fullName>
    </submittedName>
</protein>
<name>A0A0G2FFE2_9PEZI</name>
<organism evidence="2 3">
    <name type="scientific">Diaporthe ampelina</name>
    <dbReference type="NCBI Taxonomy" id="1214573"/>
    <lineage>
        <taxon>Eukaryota</taxon>
        <taxon>Fungi</taxon>
        <taxon>Dikarya</taxon>
        <taxon>Ascomycota</taxon>
        <taxon>Pezizomycotina</taxon>
        <taxon>Sordariomycetes</taxon>
        <taxon>Sordariomycetidae</taxon>
        <taxon>Diaporthales</taxon>
        <taxon>Diaporthaceae</taxon>
        <taxon>Diaporthe</taxon>
    </lineage>
</organism>
<dbReference type="EMBL" id="LCUC01000275">
    <property type="protein sequence ID" value="KKY32844.1"/>
    <property type="molecule type" value="Genomic_DNA"/>
</dbReference>
<keyword evidence="3" id="KW-1185">Reference proteome</keyword>
<accession>A0A0G2FFE2</accession>
<evidence type="ECO:0000313" key="2">
    <source>
        <dbReference type="EMBL" id="KKY32844.1"/>
    </source>
</evidence>
<evidence type="ECO:0000256" key="1">
    <source>
        <dbReference type="SAM" id="MobiDB-lite"/>
    </source>
</evidence>
<dbReference type="OrthoDB" id="5234744at2759"/>
<comment type="caution">
    <text evidence="2">The sequence shown here is derived from an EMBL/GenBank/DDBJ whole genome shotgun (WGS) entry which is preliminary data.</text>
</comment>
<feature type="compositionally biased region" description="Basic and acidic residues" evidence="1">
    <location>
        <begin position="112"/>
        <end position="121"/>
    </location>
</feature>
<evidence type="ECO:0000313" key="3">
    <source>
        <dbReference type="Proteomes" id="UP000034680"/>
    </source>
</evidence>
<sequence>MSSTTDSNKPAANGLGVNDAQKGYAGTRPSTRPQGQREEPRVPAAIAQHAENYDDAPPGVPGPDHSARDTLRQQAKPVFNRGPSVLDFTAVTSAGPTPAGEPGPSASYFDGSRLRESHLPDQVELPGPGTAMRRQAGAETDSEPPRRVPAAEVRGGDAFAPRTSRRETEAGAQDETSGWTGANDTFGGHA</sequence>